<dbReference type="InterPro" id="IPR029069">
    <property type="entry name" value="HotDog_dom_sf"/>
</dbReference>
<dbReference type="AlphaFoldDB" id="A0A2W5QG70"/>
<reference evidence="3 4" key="1">
    <citation type="submission" date="2017-08" db="EMBL/GenBank/DDBJ databases">
        <title>Infants hospitalized years apart are colonized by the same room-sourced microbial strains.</title>
        <authorList>
            <person name="Brooks B."/>
            <person name="Olm M.R."/>
            <person name="Firek B.A."/>
            <person name="Baker R."/>
            <person name="Thomas B.C."/>
            <person name="Morowitz M.J."/>
            <person name="Banfield J.F."/>
        </authorList>
    </citation>
    <scope>NUCLEOTIDE SEQUENCE [LARGE SCALE GENOMIC DNA]</scope>
    <source>
        <strain evidence="3">S2_005_003_R2_41</strain>
    </source>
</reference>
<dbReference type="EMBL" id="QFPP01000060">
    <property type="protein sequence ID" value="PZQ76176.1"/>
    <property type="molecule type" value="Genomic_DNA"/>
</dbReference>
<proteinExistence type="predicted"/>
<dbReference type="InterPro" id="IPR003736">
    <property type="entry name" value="PAAI_dom"/>
</dbReference>
<dbReference type="Gene3D" id="3.10.129.10">
    <property type="entry name" value="Hotdog Thioesterase"/>
    <property type="match status" value="1"/>
</dbReference>
<sequence>MITDDVLDKWIAEEGEILRRVRAGAGAGVAGREQIGKLSGLQVMEAMLAGKLPIANMAKTLDFGAIAVGPGTAIFQGSPTADHLNPMGTVHGGWISTILDSALGTAILTQLPAGVGYTTANLTVRYLKPLTPAVVRVRAYARATALGGREAFAEARLLGPDQLVYAEARAECRVMGPPPVKSYQD</sequence>
<name>A0A2W5QG70_VARPD</name>
<dbReference type="InterPro" id="IPR006683">
    <property type="entry name" value="Thioestr_dom"/>
</dbReference>
<evidence type="ECO:0000313" key="4">
    <source>
        <dbReference type="Proteomes" id="UP000249135"/>
    </source>
</evidence>
<protein>
    <submittedName>
        <fullName evidence="3">Aromatic compound catabolic protein</fullName>
    </submittedName>
</protein>
<dbReference type="Pfam" id="PF03061">
    <property type="entry name" value="4HBT"/>
    <property type="match status" value="1"/>
</dbReference>
<evidence type="ECO:0000313" key="3">
    <source>
        <dbReference type="EMBL" id="PZQ76176.1"/>
    </source>
</evidence>
<evidence type="ECO:0000259" key="2">
    <source>
        <dbReference type="Pfam" id="PF03061"/>
    </source>
</evidence>
<dbReference type="GO" id="GO:0016289">
    <property type="term" value="F:acyl-CoA hydrolase activity"/>
    <property type="evidence" value="ECO:0007669"/>
    <property type="project" value="UniProtKB-ARBA"/>
</dbReference>
<keyword evidence="1" id="KW-0378">Hydrolase</keyword>
<evidence type="ECO:0000256" key="1">
    <source>
        <dbReference type="ARBA" id="ARBA00022801"/>
    </source>
</evidence>
<organism evidence="3 4">
    <name type="scientific">Variovorax paradoxus</name>
    <dbReference type="NCBI Taxonomy" id="34073"/>
    <lineage>
        <taxon>Bacteria</taxon>
        <taxon>Pseudomonadati</taxon>
        <taxon>Pseudomonadota</taxon>
        <taxon>Betaproteobacteria</taxon>
        <taxon>Burkholderiales</taxon>
        <taxon>Comamonadaceae</taxon>
        <taxon>Variovorax</taxon>
    </lineage>
</organism>
<comment type="caution">
    <text evidence="3">The sequence shown here is derived from an EMBL/GenBank/DDBJ whole genome shotgun (WGS) entry which is preliminary data.</text>
</comment>
<dbReference type="InterPro" id="IPR052061">
    <property type="entry name" value="PTE-AB_protein"/>
</dbReference>
<dbReference type="CDD" id="cd03443">
    <property type="entry name" value="PaaI_thioesterase"/>
    <property type="match status" value="1"/>
</dbReference>
<dbReference type="PANTHER" id="PTHR47260">
    <property type="entry name" value="UPF0644 PROTEIN PB2B4.06"/>
    <property type="match status" value="1"/>
</dbReference>
<dbReference type="NCBIfam" id="TIGR00369">
    <property type="entry name" value="unchar_dom_1"/>
    <property type="match status" value="1"/>
</dbReference>
<feature type="domain" description="Thioesterase" evidence="2">
    <location>
        <begin position="87"/>
        <end position="158"/>
    </location>
</feature>
<accession>A0A2W5QG70</accession>
<dbReference type="Proteomes" id="UP000249135">
    <property type="component" value="Unassembled WGS sequence"/>
</dbReference>
<dbReference type="SUPFAM" id="SSF54637">
    <property type="entry name" value="Thioesterase/thiol ester dehydrase-isomerase"/>
    <property type="match status" value="1"/>
</dbReference>
<dbReference type="PANTHER" id="PTHR47260:SF1">
    <property type="entry name" value="UPF0644 PROTEIN PB2B4.06"/>
    <property type="match status" value="1"/>
</dbReference>
<gene>
    <name evidence="3" type="ORF">DI563_07705</name>
</gene>